<dbReference type="SUPFAM" id="SSF53383">
    <property type="entry name" value="PLP-dependent transferases"/>
    <property type="match status" value="1"/>
</dbReference>
<dbReference type="InterPro" id="IPR000524">
    <property type="entry name" value="Tscrpt_reg_HTH_GntR"/>
</dbReference>
<organism evidence="7 8">
    <name type="scientific">Acinetobacter populi</name>
    <dbReference type="NCBI Taxonomy" id="1582270"/>
    <lineage>
        <taxon>Bacteria</taxon>
        <taxon>Pseudomonadati</taxon>
        <taxon>Pseudomonadota</taxon>
        <taxon>Gammaproteobacteria</taxon>
        <taxon>Moraxellales</taxon>
        <taxon>Moraxellaceae</taxon>
        <taxon>Acinetobacter</taxon>
    </lineage>
</organism>
<evidence type="ECO:0000256" key="3">
    <source>
        <dbReference type="ARBA" id="ARBA00023015"/>
    </source>
</evidence>
<reference evidence="7 8" key="1">
    <citation type="submission" date="2017-05" db="EMBL/GenBank/DDBJ databases">
        <title>Acinetobacter populi ANC 5415 (= PBJ7), whole genome shotgun sequencing project.</title>
        <authorList>
            <person name="Nemec A."/>
            <person name="Radolfova-Krizova L."/>
        </authorList>
    </citation>
    <scope>NUCLEOTIDE SEQUENCE [LARGE SCALE GENOMIC DNA]</scope>
    <source>
        <strain evidence="7 8">PBJ7</strain>
    </source>
</reference>
<comment type="similarity">
    <text evidence="1">In the C-terminal section; belongs to the class-I pyridoxal-phosphate-dependent aminotransferase family.</text>
</comment>
<dbReference type="CDD" id="cd00609">
    <property type="entry name" value="AAT_like"/>
    <property type="match status" value="1"/>
</dbReference>
<keyword evidence="8" id="KW-1185">Reference proteome</keyword>
<evidence type="ECO:0000313" key="7">
    <source>
        <dbReference type="EMBL" id="OUY06058.1"/>
    </source>
</evidence>
<comment type="caution">
    <text evidence="7">The sequence shown here is derived from an EMBL/GenBank/DDBJ whole genome shotgun (WGS) entry which is preliminary data.</text>
</comment>
<evidence type="ECO:0000256" key="1">
    <source>
        <dbReference type="ARBA" id="ARBA00005384"/>
    </source>
</evidence>
<keyword evidence="4" id="KW-0238">DNA-binding</keyword>
<accession>A0A1Z9YV10</accession>
<dbReference type="SMART" id="SM00345">
    <property type="entry name" value="HTH_GNTR"/>
    <property type="match status" value="1"/>
</dbReference>
<dbReference type="InterPro" id="IPR015422">
    <property type="entry name" value="PyrdxlP-dep_Trfase_small"/>
</dbReference>
<dbReference type="Pfam" id="PF00392">
    <property type="entry name" value="GntR"/>
    <property type="match status" value="1"/>
</dbReference>
<gene>
    <name evidence="7" type="ORF">CAP51_15245</name>
</gene>
<dbReference type="InterPro" id="IPR036390">
    <property type="entry name" value="WH_DNA-bd_sf"/>
</dbReference>
<dbReference type="EMBL" id="NEXX01000006">
    <property type="protein sequence ID" value="OUY06058.1"/>
    <property type="molecule type" value="Genomic_DNA"/>
</dbReference>
<dbReference type="Gene3D" id="1.10.10.10">
    <property type="entry name" value="Winged helix-like DNA-binding domain superfamily/Winged helix DNA-binding domain"/>
    <property type="match status" value="1"/>
</dbReference>
<dbReference type="InterPro" id="IPR051446">
    <property type="entry name" value="HTH_trans_reg/aminotransferase"/>
</dbReference>
<dbReference type="PANTHER" id="PTHR46577:SF2">
    <property type="entry name" value="TRANSCRIPTIONAL REGULATORY PROTEIN"/>
    <property type="match status" value="1"/>
</dbReference>
<dbReference type="InterPro" id="IPR015424">
    <property type="entry name" value="PyrdxlP-dep_Trfase"/>
</dbReference>
<dbReference type="InterPro" id="IPR015421">
    <property type="entry name" value="PyrdxlP-dep_Trfase_major"/>
</dbReference>
<dbReference type="PANTHER" id="PTHR46577">
    <property type="entry name" value="HTH-TYPE TRANSCRIPTIONAL REGULATORY PROTEIN GABR"/>
    <property type="match status" value="1"/>
</dbReference>
<name>A0A1Z9YV10_9GAMM</name>
<feature type="domain" description="HTH gntR-type" evidence="6">
    <location>
        <begin position="1"/>
        <end position="69"/>
    </location>
</feature>
<evidence type="ECO:0000313" key="8">
    <source>
        <dbReference type="Proteomes" id="UP000196536"/>
    </source>
</evidence>
<dbReference type="CDD" id="cd07377">
    <property type="entry name" value="WHTH_GntR"/>
    <property type="match status" value="1"/>
</dbReference>
<dbReference type="InterPro" id="IPR004839">
    <property type="entry name" value="Aminotransferase_I/II_large"/>
</dbReference>
<dbReference type="GO" id="GO:0003677">
    <property type="term" value="F:DNA binding"/>
    <property type="evidence" value="ECO:0007669"/>
    <property type="project" value="UniProtKB-KW"/>
</dbReference>
<protein>
    <submittedName>
        <fullName evidence="7">Transcriptional regulator</fullName>
    </submittedName>
</protein>
<evidence type="ECO:0000256" key="2">
    <source>
        <dbReference type="ARBA" id="ARBA00022898"/>
    </source>
</evidence>
<keyword evidence="3" id="KW-0805">Transcription regulation</keyword>
<evidence type="ECO:0000256" key="4">
    <source>
        <dbReference type="ARBA" id="ARBA00023125"/>
    </source>
</evidence>
<dbReference type="OrthoDB" id="9804020at2"/>
<dbReference type="InterPro" id="IPR036388">
    <property type="entry name" value="WH-like_DNA-bd_sf"/>
</dbReference>
<dbReference type="Gene3D" id="3.40.640.10">
    <property type="entry name" value="Type I PLP-dependent aspartate aminotransferase-like (Major domain)"/>
    <property type="match status" value="1"/>
</dbReference>
<keyword evidence="5" id="KW-0804">Transcription</keyword>
<proteinExistence type="inferred from homology"/>
<evidence type="ECO:0000259" key="6">
    <source>
        <dbReference type="PROSITE" id="PS50949"/>
    </source>
</evidence>
<dbReference type="RefSeq" id="WP_087621609.1">
    <property type="nucleotide sequence ID" value="NZ_NEXX01000006.1"/>
</dbReference>
<dbReference type="PROSITE" id="PS50949">
    <property type="entry name" value="HTH_GNTR"/>
    <property type="match status" value="1"/>
</dbReference>
<dbReference type="AlphaFoldDB" id="A0A1Z9YV10"/>
<keyword evidence="2" id="KW-0663">Pyridoxal phosphate</keyword>
<dbReference type="Proteomes" id="UP000196536">
    <property type="component" value="Unassembled WGS sequence"/>
</dbReference>
<dbReference type="GO" id="GO:0003700">
    <property type="term" value="F:DNA-binding transcription factor activity"/>
    <property type="evidence" value="ECO:0007669"/>
    <property type="project" value="InterPro"/>
</dbReference>
<sequence>MFKAEQLAHTLHQLIEQGVWKPHQKLPSLREQAQTSGYSLMTVLNAYQELEARGLVFAREKSGYYVADQNMQPTALDRIEDSTLQSNIQMNSFVFDYLKSIQPNDILPFGSAFPNTALLHQPKLLQIVAQHARRKQSYESTASMPPGLLTLQQIIARRYSLQGIATEPQDIVITSGCLDALNLSLQAVAQPGDYILLQQTIFYGAWQAAERLGLNVITLPEHPEYGFDLEKFEQCLQMYPIKVCWLMLNSHNPIGFSVSDDIKQKIAQLLARYKVYLIEDDVYQELYFGSKKPLSVKYFDQDHRVLHCSSFSKTLGAGFRVGWVHHRKLSNQIQHLQLMSTIAVSPLLQHALVDFLSTHHYEKHLRSLRLKLEHHKKLFYRYLKQHLPAECEVYYYPSGYFLWIKLPKHIDSTQLYQTLLQHRIGIAPSQLFTVNRQQQHFIRLNCSFEFTNQTQHALDLLIHSITSAKFDQSSTYSDKP</sequence>
<dbReference type="GO" id="GO:0030170">
    <property type="term" value="F:pyridoxal phosphate binding"/>
    <property type="evidence" value="ECO:0007669"/>
    <property type="project" value="InterPro"/>
</dbReference>
<evidence type="ECO:0000256" key="5">
    <source>
        <dbReference type="ARBA" id="ARBA00023163"/>
    </source>
</evidence>
<dbReference type="Gene3D" id="3.90.1150.10">
    <property type="entry name" value="Aspartate Aminotransferase, domain 1"/>
    <property type="match status" value="1"/>
</dbReference>
<dbReference type="Pfam" id="PF00155">
    <property type="entry name" value="Aminotran_1_2"/>
    <property type="match status" value="1"/>
</dbReference>
<dbReference type="SUPFAM" id="SSF46785">
    <property type="entry name" value="Winged helix' DNA-binding domain"/>
    <property type="match status" value="1"/>
</dbReference>